<feature type="domain" description="RNA polymerase Rpb4/RPC9 core" evidence="5">
    <location>
        <begin position="27"/>
        <end position="142"/>
    </location>
</feature>
<dbReference type="Pfam" id="PF03874">
    <property type="entry name" value="RNA_pol_Rpb4"/>
    <property type="match status" value="1"/>
</dbReference>
<dbReference type="SMART" id="SM00657">
    <property type="entry name" value="RPOL4c"/>
    <property type="match status" value="1"/>
</dbReference>
<dbReference type="FunFam" id="1.20.1250.40:FF:000003">
    <property type="entry name" value="DNA-directed RNA polymerase II subunit rpb4"/>
    <property type="match status" value="1"/>
</dbReference>
<dbReference type="InParanoid" id="F0XC91"/>
<comment type="subcellular location">
    <subcellularLocation>
        <location evidence="1">Nucleus</location>
    </subcellularLocation>
</comment>
<sequence length="143" mass="15891">MMPQVPTSRPKPPPPGEEEAGAELRLGEFEGVETLSLSEAWLVINALMAKRRNDQKNVNETEVLTKTVDYLDAFARFKRKENVEAVERLLASHTELTKFERAALGSLCPEGVEEAKTLIPSLTNKIGDDDLLELLEEMGKLQG</sequence>
<accession>F0XC91</accession>
<dbReference type="InterPro" id="IPR006590">
    <property type="entry name" value="RNA_pol_Rpb4/RPC9_core"/>
</dbReference>
<dbReference type="HOGENOM" id="CLU_110332_0_0_1"/>
<feature type="region of interest" description="Disordered" evidence="4">
    <location>
        <begin position="1"/>
        <end position="21"/>
    </location>
</feature>
<dbReference type="Gene3D" id="1.20.1250.40">
    <property type="match status" value="1"/>
</dbReference>
<dbReference type="InterPro" id="IPR038324">
    <property type="entry name" value="Rpb4/RPC9_sf"/>
</dbReference>
<evidence type="ECO:0000256" key="1">
    <source>
        <dbReference type="ARBA" id="ARBA00004123"/>
    </source>
</evidence>
<dbReference type="RefSeq" id="XP_014174241.1">
    <property type="nucleotide sequence ID" value="XM_014318766.1"/>
</dbReference>
<reference evidence="6 7" key="1">
    <citation type="journal article" date="2011" name="Proc. Natl. Acad. Sci. U.S.A.">
        <title>Genome and transcriptome analyses of the mountain pine beetle-fungal symbiont Grosmannia clavigera, a lodgepole pine pathogen.</title>
        <authorList>
            <person name="DiGuistini S."/>
            <person name="Wang Y."/>
            <person name="Liao N.Y."/>
            <person name="Taylor G."/>
            <person name="Tanguay P."/>
            <person name="Feau N."/>
            <person name="Henrissat B."/>
            <person name="Chan S.K."/>
            <person name="Hesse-Orce U."/>
            <person name="Alamouti S.M."/>
            <person name="Tsui C.K.M."/>
            <person name="Docking R.T."/>
            <person name="Levasseur A."/>
            <person name="Haridas S."/>
            <person name="Robertson G."/>
            <person name="Birol I."/>
            <person name="Holt R.A."/>
            <person name="Marra M.A."/>
            <person name="Hamelin R.C."/>
            <person name="Hirst M."/>
            <person name="Jones S.J.M."/>
            <person name="Bohlmann J."/>
            <person name="Breuil C."/>
        </authorList>
    </citation>
    <scope>NUCLEOTIDE SEQUENCE [LARGE SCALE GENOMIC DNA]</scope>
    <source>
        <strain evidence="7">kw1407 / UAMH 11150</strain>
    </source>
</reference>
<dbReference type="SUPFAM" id="SSF47819">
    <property type="entry name" value="HRDC-like"/>
    <property type="match status" value="1"/>
</dbReference>
<name>F0XC91_GROCL</name>
<organism evidence="7">
    <name type="scientific">Grosmannia clavigera (strain kw1407 / UAMH 11150)</name>
    <name type="common">Blue stain fungus</name>
    <name type="synonym">Graphiocladiella clavigera</name>
    <dbReference type="NCBI Taxonomy" id="655863"/>
    <lineage>
        <taxon>Eukaryota</taxon>
        <taxon>Fungi</taxon>
        <taxon>Dikarya</taxon>
        <taxon>Ascomycota</taxon>
        <taxon>Pezizomycotina</taxon>
        <taxon>Sordariomycetes</taxon>
        <taxon>Sordariomycetidae</taxon>
        <taxon>Ophiostomatales</taxon>
        <taxon>Ophiostomataceae</taxon>
        <taxon>Leptographium</taxon>
    </lineage>
</organism>
<dbReference type="EMBL" id="GL629765">
    <property type="protein sequence ID" value="EFX04759.1"/>
    <property type="molecule type" value="Genomic_DNA"/>
</dbReference>
<dbReference type="GO" id="GO:0030880">
    <property type="term" value="C:RNA polymerase complex"/>
    <property type="evidence" value="ECO:0007669"/>
    <property type="project" value="InterPro"/>
</dbReference>
<dbReference type="GO" id="GO:0000166">
    <property type="term" value="F:nucleotide binding"/>
    <property type="evidence" value="ECO:0007669"/>
    <property type="project" value="InterPro"/>
</dbReference>
<evidence type="ECO:0000256" key="2">
    <source>
        <dbReference type="ARBA" id="ARBA00023242"/>
    </source>
</evidence>
<evidence type="ECO:0000256" key="3">
    <source>
        <dbReference type="ARBA" id="ARBA00025724"/>
    </source>
</evidence>
<evidence type="ECO:0000259" key="5">
    <source>
        <dbReference type="SMART" id="SM00657"/>
    </source>
</evidence>
<proteinExistence type="inferred from homology"/>
<protein>
    <submittedName>
        <fullName evidence="6">DNA directed RNA polymerase 2 polypeptide d</fullName>
    </submittedName>
</protein>
<dbReference type="PANTHER" id="PTHR21297">
    <property type="entry name" value="DNA-DIRECTED RNA POLYMERASE II"/>
    <property type="match status" value="1"/>
</dbReference>
<keyword evidence="7" id="KW-1185">Reference proteome</keyword>
<dbReference type="InterPro" id="IPR010997">
    <property type="entry name" value="HRDC-like_sf"/>
</dbReference>
<evidence type="ECO:0000313" key="7">
    <source>
        <dbReference type="Proteomes" id="UP000007796"/>
    </source>
</evidence>
<dbReference type="STRING" id="655863.F0XC91"/>
<dbReference type="GO" id="GO:0005634">
    <property type="term" value="C:nucleus"/>
    <property type="evidence" value="ECO:0007669"/>
    <property type="project" value="UniProtKB-SubCell"/>
</dbReference>
<dbReference type="GeneID" id="25974592"/>
<dbReference type="AlphaFoldDB" id="F0XC91"/>
<dbReference type="InterPro" id="IPR005574">
    <property type="entry name" value="Rpb4/RPC9"/>
</dbReference>
<dbReference type="Proteomes" id="UP000007796">
    <property type="component" value="Unassembled WGS sequence"/>
</dbReference>
<dbReference type="OrthoDB" id="2186918at2759"/>
<dbReference type="GO" id="GO:0006352">
    <property type="term" value="P:DNA-templated transcription initiation"/>
    <property type="evidence" value="ECO:0007669"/>
    <property type="project" value="InterPro"/>
</dbReference>
<keyword evidence="2" id="KW-0539">Nucleus</keyword>
<dbReference type="InterPro" id="IPR045222">
    <property type="entry name" value="Rpb4-like"/>
</dbReference>
<evidence type="ECO:0000313" key="6">
    <source>
        <dbReference type="EMBL" id="EFX04759.1"/>
    </source>
</evidence>
<comment type="similarity">
    <text evidence="3">Belongs to the eukaryotic RPB4 RNA polymerase subunit family.</text>
</comment>
<gene>
    <name evidence="6" type="ORF">CMQ_1687</name>
</gene>
<evidence type="ECO:0000256" key="4">
    <source>
        <dbReference type="SAM" id="MobiDB-lite"/>
    </source>
</evidence>
<dbReference type="eggNOG" id="KOG2351">
    <property type="taxonomic scope" value="Eukaryota"/>
</dbReference>